<protein>
    <submittedName>
        <fullName evidence="3">Uncharacterized protein</fullName>
    </submittedName>
</protein>
<dbReference type="OrthoDB" id="389177at2"/>
<name>A0A4P7AIG8_9MOLU</name>
<proteinExistence type="predicted"/>
<dbReference type="Proteomes" id="UP000294309">
    <property type="component" value="Chromosome"/>
</dbReference>
<gene>
    <name evidence="3" type="ORF">SGLAD_v1c08780</name>
</gene>
<evidence type="ECO:0000313" key="4">
    <source>
        <dbReference type="Proteomes" id="UP000294309"/>
    </source>
</evidence>
<organism evidence="3 4">
    <name type="scientific">Spiroplasma gladiatoris</name>
    <dbReference type="NCBI Taxonomy" id="2143"/>
    <lineage>
        <taxon>Bacteria</taxon>
        <taxon>Bacillati</taxon>
        <taxon>Mycoplasmatota</taxon>
        <taxon>Mollicutes</taxon>
        <taxon>Entomoplasmatales</taxon>
        <taxon>Spiroplasmataceae</taxon>
        <taxon>Spiroplasma</taxon>
    </lineage>
</organism>
<keyword evidence="1" id="KW-0175">Coiled coil</keyword>
<evidence type="ECO:0000256" key="2">
    <source>
        <dbReference type="SAM" id="MobiDB-lite"/>
    </source>
</evidence>
<dbReference type="RefSeq" id="WP_134298071.1">
    <property type="nucleotide sequence ID" value="NZ_CP038013.1"/>
</dbReference>
<evidence type="ECO:0000313" key="3">
    <source>
        <dbReference type="EMBL" id="QBQ08077.1"/>
    </source>
</evidence>
<dbReference type="AlphaFoldDB" id="A0A4P7AIG8"/>
<dbReference type="KEGG" id="sgq:SGLAD_v1c08780"/>
<evidence type="ECO:0000256" key="1">
    <source>
        <dbReference type="SAM" id="Coils"/>
    </source>
</evidence>
<keyword evidence="4" id="KW-1185">Reference proteome</keyword>
<reference evidence="3 4" key="1">
    <citation type="submission" date="2019-03" db="EMBL/GenBank/DDBJ databases">
        <title>Complete genome sequence of Spiroplasma gladiatoris TG-1 (DSM 22552).</title>
        <authorList>
            <person name="Lin Y.-C."/>
            <person name="Chou L."/>
            <person name="Kuo C.-H."/>
        </authorList>
    </citation>
    <scope>NUCLEOTIDE SEQUENCE [LARGE SCALE GENOMIC DNA]</scope>
    <source>
        <strain evidence="3 4">TG-1</strain>
    </source>
</reference>
<accession>A0A4P7AIG8</accession>
<sequence length="283" mass="32844">MGLIKKKKSNLSSDYLKQEEDRQLNHWSYNDDPMLNLEPVFIDSENAGPSLKDVTRELNLESDSQNQETEEIAEKLASMKKKLNILKPNKKNSGPLGSIINNARNNSEKLQNQIIENDPVIAKLHKIEQLKRSGGVDENLYTDLSKSKIENYADRAKQFLNKNLKNKKIESELERKMRLSKEAQEKREARDGALYTGVFDFKQTNNKKNYKKVEELKKEIIEKISFLKELNDIDFEKETNVSLEEIENKEYSSGDAKKKFLTSKLKNIDEYLSKIAEKIKKKI</sequence>
<dbReference type="EMBL" id="CP038013">
    <property type="protein sequence ID" value="QBQ08077.1"/>
    <property type="molecule type" value="Genomic_DNA"/>
</dbReference>
<feature type="coiled-coil region" evidence="1">
    <location>
        <begin position="166"/>
        <end position="230"/>
    </location>
</feature>
<feature type="region of interest" description="Disordered" evidence="2">
    <location>
        <begin position="1"/>
        <end position="23"/>
    </location>
</feature>